<evidence type="ECO:0000256" key="5">
    <source>
        <dbReference type="ARBA" id="ARBA00022977"/>
    </source>
</evidence>
<comment type="function">
    <text evidence="1 8">Catalyzes the rearrangement of 1-deoxy-D-xylulose 5-phosphate (DXP) to produce the thiazole phosphate moiety of thiamine. Sulfur is provided by the thiocarboxylate moiety of the carrier protein ThiS. In vitro, sulfur can be provided by H(2)S.</text>
</comment>
<dbReference type="PANTHER" id="PTHR34266:SF2">
    <property type="entry name" value="THIAZOLE SYNTHASE"/>
    <property type="match status" value="1"/>
</dbReference>
<gene>
    <name evidence="8" type="primary">thiG</name>
    <name evidence="10" type="ORF">BHF68_08425</name>
</gene>
<evidence type="ECO:0000256" key="1">
    <source>
        <dbReference type="ARBA" id="ARBA00002834"/>
    </source>
</evidence>
<dbReference type="InterPro" id="IPR013785">
    <property type="entry name" value="Aldolase_TIM"/>
</dbReference>
<keyword evidence="8" id="KW-0963">Cytoplasm</keyword>
<comment type="subunit">
    <text evidence="8">Homotetramer. Forms heterodimers with either ThiH or ThiS.</text>
</comment>
<evidence type="ECO:0000313" key="10">
    <source>
        <dbReference type="EMBL" id="OEF96184.1"/>
    </source>
</evidence>
<protein>
    <recommendedName>
        <fullName evidence="3 8">Thiazole synthase</fullName>
        <ecNumber evidence="3 8">2.8.1.10</ecNumber>
    </recommendedName>
</protein>
<dbReference type="Proteomes" id="UP000094296">
    <property type="component" value="Unassembled WGS sequence"/>
</dbReference>
<dbReference type="HAMAP" id="MF_00443">
    <property type="entry name" value="ThiG"/>
    <property type="match status" value="1"/>
</dbReference>
<evidence type="ECO:0000256" key="2">
    <source>
        <dbReference type="ARBA" id="ARBA00004948"/>
    </source>
</evidence>
<dbReference type="InterPro" id="IPR033983">
    <property type="entry name" value="Thiazole_synthase_ThiG"/>
</dbReference>
<feature type="binding site" evidence="8">
    <location>
        <position position="168"/>
    </location>
    <ligand>
        <name>1-deoxy-D-xylulose 5-phosphate</name>
        <dbReference type="ChEBI" id="CHEBI:57792"/>
    </ligand>
</feature>
<organism evidence="10 11">
    <name type="scientific">Desulfuribacillus alkaliarsenatis</name>
    <dbReference type="NCBI Taxonomy" id="766136"/>
    <lineage>
        <taxon>Bacteria</taxon>
        <taxon>Bacillati</taxon>
        <taxon>Bacillota</taxon>
        <taxon>Desulfuribacillia</taxon>
        <taxon>Desulfuribacillales</taxon>
        <taxon>Desulfuribacillaceae</taxon>
        <taxon>Desulfuribacillus</taxon>
    </lineage>
</organism>
<comment type="pathway">
    <text evidence="2 8">Cofactor biosynthesis; thiamine diphosphate biosynthesis.</text>
</comment>
<feature type="binding site" evidence="8">
    <location>
        <begin position="216"/>
        <end position="217"/>
    </location>
    <ligand>
        <name>1-deoxy-D-xylulose 5-phosphate</name>
        <dbReference type="ChEBI" id="CHEBI:57792"/>
    </ligand>
</feature>
<dbReference type="STRING" id="766136.BHF68_08425"/>
<comment type="caution">
    <text evidence="10">The sequence shown here is derived from an EMBL/GenBank/DDBJ whole genome shotgun (WGS) entry which is preliminary data.</text>
</comment>
<evidence type="ECO:0000256" key="3">
    <source>
        <dbReference type="ARBA" id="ARBA00011960"/>
    </source>
</evidence>
<feature type="active site" description="Schiff-base intermediate with DXP" evidence="8">
    <location>
        <position position="107"/>
    </location>
</feature>
<comment type="subcellular location">
    <subcellularLocation>
        <location evidence="8">Cytoplasm</location>
    </subcellularLocation>
</comment>
<dbReference type="GO" id="GO:1990107">
    <property type="term" value="F:thiazole synthase activity"/>
    <property type="evidence" value="ECO:0007669"/>
    <property type="project" value="UniProtKB-EC"/>
</dbReference>
<keyword evidence="4 8" id="KW-0808">Transferase</keyword>
<keyword evidence="5 8" id="KW-0784">Thiamine biosynthesis</keyword>
<comment type="similarity">
    <text evidence="8">Belongs to the ThiG family.</text>
</comment>
<dbReference type="SUPFAM" id="SSF110399">
    <property type="entry name" value="ThiG-like"/>
    <property type="match status" value="1"/>
</dbReference>
<dbReference type="EMBL" id="MIJE01000032">
    <property type="protein sequence ID" value="OEF96184.1"/>
    <property type="molecule type" value="Genomic_DNA"/>
</dbReference>
<evidence type="ECO:0000256" key="4">
    <source>
        <dbReference type="ARBA" id="ARBA00022679"/>
    </source>
</evidence>
<keyword evidence="6 8" id="KW-0704">Schiff base</keyword>
<dbReference type="EC" id="2.8.1.10" evidence="3 8"/>
<evidence type="ECO:0000256" key="6">
    <source>
        <dbReference type="ARBA" id="ARBA00023270"/>
    </source>
</evidence>
<feature type="domain" description="Thiazole synthase ThiG" evidence="9">
    <location>
        <begin position="16"/>
        <end position="259"/>
    </location>
</feature>
<name>A0A1E5G045_9FIRM</name>
<dbReference type="AlphaFoldDB" id="A0A1E5G045"/>
<dbReference type="GO" id="GO:0005737">
    <property type="term" value="C:cytoplasm"/>
    <property type="evidence" value="ECO:0007669"/>
    <property type="project" value="UniProtKB-SubCell"/>
</dbReference>
<comment type="catalytic activity">
    <reaction evidence="7 8">
        <text>[ThiS sulfur-carrier protein]-C-terminal-Gly-aminoethanethioate + 2-iminoacetate + 1-deoxy-D-xylulose 5-phosphate = [ThiS sulfur-carrier protein]-C-terminal Gly-Gly + 2-[(2R,5Z)-2-carboxy-4-methylthiazol-5(2H)-ylidene]ethyl phosphate + 2 H2O + H(+)</text>
        <dbReference type="Rhea" id="RHEA:26297"/>
        <dbReference type="Rhea" id="RHEA-COMP:12909"/>
        <dbReference type="Rhea" id="RHEA-COMP:19908"/>
        <dbReference type="ChEBI" id="CHEBI:15377"/>
        <dbReference type="ChEBI" id="CHEBI:15378"/>
        <dbReference type="ChEBI" id="CHEBI:57792"/>
        <dbReference type="ChEBI" id="CHEBI:62899"/>
        <dbReference type="ChEBI" id="CHEBI:77846"/>
        <dbReference type="ChEBI" id="CHEBI:90778"/>
        <dbReference type="ChEBI" id="CHEBI:232372"/>
        <dbReference type="EC" id="2.8.1.10"/>
    </reaction>
</comment>
<evidence type="ECO:0000256" key="8">
    <source>
        <dbReference type="HAMAP-Rule" id="MF_00443"/>
    </source>
</evidence>
<dbReference type="UniPathway" id="UPA00060"/>
<dbReference type="GO" id="GO:0009229">
    <property type="term" value="P:thiamine diphosphate biosynthetic process"/>
    <property type="evidence" value="ECO:0007669"/>
    <property type="project" value="UniProtKB-UniRule"/>
</dbReference>
<keyword evidence="11" id="KW-1185">Reference proteome</keyword>
<feature type="binding site" evidence="8">
    <location>
        <begin position="194"/>
        <end position="195"/>
    </location>
    <ligand>
        <name>1-deoxy-D-xylulose 5-phosphate</name>
        <dbReference type="ChEBI" id="CHEBI:57792"/>
    </ligand>
</feature>
<dbReference type="RefSeq" id="WP_069643689.1">
    <property type="nucleotide sequence ID" value="NZ_MIJE01000032.1"/>
</dbReference>
<dbReference type="PANTHER" id="PTHR34266">
    <property type="entry name" value="THIAZOLE SYNTHASE"/>
    <property type="match status" value="1"/>
</dbReference>
<sequence>MNNEEYFEAKPKDNLKIANENLKSRLLVGTGKFANNQVMNKAIASSESQVVTMALRRIDFDSEQENVLNFIPKGCILLPNTSGARTADEAVRIAKIARAAGCGNWIKIEVIKDNKYLLPDNYETIKATEILAKDGFVVLPYMSPDLMVAKQLVEVGAAAVMPLGAPIGSNQGLQTKEMIRILINEISLPIIVDAGIGKPSQAAEAMELGAAAVLVNTAIATAKNPVLMAEAFRDAVKAGRTAYLAGPGATKDYADASSPLTGFLNNQSE</sequence>
<dbReference type="OrthoDB" id="9805935at2"/>
<evidence type="ECO:0000313" key="11">
    <source>
        <dbReference type="Proteomes" id="UP000094296"/>
    </source>
</evidence>
<dbReference type="CDD" id="cd04728">
    <property type="entry name" value="ThiG"/>
    <property type="match status" value="1"/>
</dbReference>
<dbReference type="InterPro" id="IPR008867">
    <property type="entry name" value="ThiG"/>
</dbReference>
<dbReference type="Gene3D" id="3.20.20.70">
    <property type="entry name" value="Aldolase class I"/>
    <property type="match status" value="1"/>
</dbReference>
<proteinExistence type="inferred from homology"/>
<evidence type="ECO:0000256" key="7">
    <source>
        <dbReference type="ARBA" id="ARBA00049897"/>
    </source>
</evidence>
<evidence type="ECO:0000259" key="9">
    <source>
        <dbReference type="Pfam" id="PF05690"/>
    </source>
</evidence>
<dbReference type="Pfam" id="PF05690">
    <property type="entry name" value="ThiG"/>
    <property type="match status" value="1"/>
</dbReference>
<reference evidence="10 11" key="1">
    <citation type="submission" date="2016-09" db="EMBL/GenBank/DDBJ databases">
        <title>Draft genome sequence for the type strain of Desulfuribacillus alkaliarsenatis AHT28, an obligately anaerobic, sulfidogenic bacterium isolated from Russian soda lake sediments.</title>
        <authorList>
            <person name="Abin C.A."/>
            <person name="Hollibaugh J.T."/>
        </authorList>
    </citation>
    <scope>NUCLEOTIDE SEQUENCE [LARGE SCALE GENOMIC DNA]</scope>
    <source>
        <strain evidence="10 11">AHT28</strain>
    </source>
</reference>
<accession>A0A1E5G045</accession>